<dbReference type="Pfam" id="PF01420">
    <property type="entry name" value="Methylase_S"/>
    <property type="match status" value="2"/>
</dbReference>
<evidence type="ECO:0000256" key="1">
    <source>
        <dbReference type="ARBA" id="ARBA00010923"/>
    </source>
</evidence>
<proteinExistence type="inferred from homology"/>
<sequence>MQFKTIKMIGQIPKEWDTIYLKDIATLITKGATPTTYGFPWVEHGIFLFKSDCVKNGKFRYGEYNYISEEAHNYLKRSKINSGDIVMSITGDLGRVAIIPEDIEEANINQHLAKISIENQKVHPKFIYHWLNRKEIRRYYNLIKTGLAYPQISLKQVRETVVPVPAIEEQKKIADILSTWDKAIELKEQLVDQRKEQKRGLIQKLLTSEVRLPGFHGDWKEFKIKELSKVVTGNTPSTKNKEYYEGGHYPWITPTDISDSKYVTKGERYLTQKGLEKGRYVPKGSLLVTCIASIGKNAIIRNDGSCNQQINAVFPSEHHSNEFLYYKLEKDTKRLESFAGRSATAIINKKTFENFKVKLPPYDEQVAIAEILSKIDENIELLLQNIDQLKKQKNGLVQLLLTGKIRVKV</sequence>
<dbReference type="SUPFAM" id="SSF116734">
    <property type="entry name" value="DNA methylase specificity domain"/>
    <property type="match status" value="2"/>
</dbReference>
<name>A0A0A5GRB2_9BACI</name>
<keyword evidence="4" id="KW-0175">Coiled coil</keyword>
<dbReference type="CDD" id="cd17246">
    <property type="entry name" value="RMtype1_S_SonII-TRD2-CR2_like"/>
    <property type="match status" value="1"/>
</dbReference>
<dbReference type="GO" id="GO:0003677">
    <property type="term" value="F:DNA binding"/>
    <property type="evidence" value="ECO:0007669"/>
    <property type="project" value="UniProtKB-KW"/>
</dbReference>
<dbReference type="Gene3D" id="3.90.220.20">
    <property type="entry name" value="DNA methylase specificity domains"/>
    <property type="match status" value="2"/>
</dbReference>
<feature type="coiled-coil region" evidence="4">
    <location>
        <begin position="372"/>
        <end position="399"/>
    </location>
</feature>
<keyword evidence="7" id="KW-1185">Reference proteome</keyword>
<dbReference type="STRING" id="1385510.GCA_000425205_00393"/>
<comment type="caution">
    <text evidence="6">The sequence shown here is derived from an EMBL/GenBank/DDBJ whole genome shotgun (WGS) entry which is preliminary data.</text>
</comment>
<evidence type="ECO:0000313" key="6">
    <source>
        <dbReference type="EMBL" id="KGX93710.1"/>
    </source>
</evidence>
<feature type="domain" description="Type I restriction modification DNA specificity" evidence="5">
    <location>
        <begin position="218"/>
        <end position="390"/>
    </location>
</feature>
<dbReference type="InterPro" id="IPR000055">
    <property type="entry name" value="Restrct_endonuc_typeI_TRD"/>
</dbReference>
<dbReference type="Gene3D" id="1.10.287.1120">
    <property type="entry name" value="Bipartite methylase S protein"/>
    <property type="match status" value="1"/>
</dbReference>
<evidence type="ECO:0000256" key="2">
    <source>
        <dbReference type="ARBA" id="ARBA00022747"/>
    </source>
</evidence>
<evidence type="ECO:0000259" key="5">
    <source>
        <dbReference type="Pfam" id="PF01420"/>
    </source>
</evidence>
<dbReference type="OrthoDB" id="9811611at2"/>
<dbReference type="PANTHER" id="PTHR30408:SF12">
    <property type="entry name" value="TYPE I RESTRICTION ENZYME MJAVIII SPECIFICITY SUBUNIT"/>
    <property type="match status" value="1"/>
</dbReference>
<dbReference type="Proteomes" id="UP000030528">
    <property type="component" value="Unassembled WGS sequence"/>
</dbReference>
<reference evidence="6 7" key="1">
    <citation type="submission" date="2013-08" db="EMBL/GenBank/DDBJ databases">
        <authorList>
            <person name="Huang J."/>
            <person name="Wang G."/>
        </authorList>
    </citation>
    <scope>NUCLEOTIDE SEQUENCE [LARGE SCALE GENOMIC DNA]</scope>
    <source>
        <strain evidence="6 7">JSM 076056</strain>
    </source>
</reference>
<evidence type="ECO:0000256" key="4">
    <source>
        <dbReference type="SAM" id="Coils"/>
    </source>
</evidence>
<dbReference type="RefSeq" id="WP_051239581.1">
    <property type="nucleotide sequence ID" value="NZ_AULI01000001.1"/>
</dbReference>
<protein>
    <recommendedName>
        <fullName evidence="5">Type I restriction modification DNA specificity domain-containing protein</fullName>
    </recommendedName>
</protein>
<organism evidence="6 7">
    <name type="scientific">Pontibacillus halophilus JSM 076056 = DSM 19796</name>
    <dbReference type="NCBI Taxonomy" id="1385510"/>
    <lineage>
        <taxon>Bacteria</taxon>
        <taxon>Bacillati</taxon>
        <taxon>Bacillota</taxon>
        <taxon>Bacilli</taxon>
        <taxon>Bacillales</taxon>
        <taxon>Bacillaceae</taxon>
        <taxon>Pontibacillus</taxon>
    </lineage>
</organism>
<dbReference type="PANTHER" id="PTHR30408">
    <property type="entry name" value="TYPE-1 RESTRICTION ENZYME ECOKI SPECIFICITY PROTEIN"/>
    <property type="match status" value="1"/>
</dbReference>
<comment type="similarity">
    <text evidence="1">Belongs to the type-I restriction system S methylase family.</text>
</comment>
<accession>A0A0A5GRB2</accession>
<dbReference type="InterPro" id="IPR052021">
    <property type="entry name" value="Type-I_RS_S_subunit"/>
</dbReference>
<dbReference type="EMBL" id="AVPE01000001">
    <property type="protein sequence ID" value="KGX93710.1"/>
    <property type="molecule type" value="Genomic_DNA"/>
</dbReference>
<dbReference type="GO" id="GO:0009307">
    <property type="term" value="P:DNA restriction-modification system"/>
    <property type="evidence" value="ECO:0007669"/>
    <property type="project" value="UniProtKB-KW"/>
</dbReference>
<evidence type="ECO:0000313" key="7">
    <source>
        <dbReference type="Proteomes" id="UP000030528"/>
    </source>
</evidence>
<gene>
    <name evidence="6" type="ORF">N781_00425</name>
</gene>
<dbReference type="eggNOG" id="COG0732">
    <property type="taxonomic scope" value="Bacteria"/>
</dbReference>
<feature type="domain" description="Type I restriction modification DNA specificity" evidence="5">
    <location>
        <begin position="13"/>
        <end position="190"/>
    </location>
</feature>
<dbReference type="CDD" id="cd17286">
    <property type="entry name" value="RMtype1_S_Lla161ORF747P_TRD1-CR1_like"/>
    <property type="match status" value="1"/>
</dbReference>
<evidence type="ECO:0000256" key="3">
    <source>
        <dbReference type="ARBA" id="ARBA00023125"/>
    </source>
</evidence>
<keyword evidence="3" id="KW-0238">DNA-binding</keyword>
<dbReference type="InterPro" id="IPR044946">
    <property type="entry name" value="Restrct_endonuc_typeI_TRD_sf"/>
</dbReference>
<keyword evidence="2" id="KW-0680">Restriction system</keyword>
<dbReference type="AlphaFoldDB" id="A0A0A5GRB2"/>